<gene>
    <name evidence="2" type="ORF">C7S16_4978</name>
</gene>
<accession>A0AAW9CMF7</accession>
<protein>
    <submittedName>
        <fullName evidence="2">Uncharacterized protein</fullName>
    </submittedName>
</protein>
<feature type="compositionally biased region" description="Basic and acidic residues" evidence="1">
    <location>
        <begin position="57"/>
        <end position="71"/>
    </location>
</feature>
<feature type="compositionally biased region" description="Low complexity" evidence="1">
    <location>
        <begin position="29"/>
        <end position="44"/>
    </location>
</feature>
<reference evidence="2" key="1">
    <citation type="submission" date="2018-08" db="EMBL/GenBank/DDBJ databases">
        <title>Identification of Burkholderia cepacia strains that express a Burkholderia pseudomallei-like capsular polysaccharide.</title>
        <authorList>
            <person name="Burtnick M.N."/>
            <person name="Vongsouvath M."/>
            <person name="Newton P."/>
            <person name="Wuthiekanun V."/>
            <person name="Limmathurotsakul D."/>
            <person name="Brett P.J."/>
            <person name="Chantratita N."/>
            <person name="Dance D.A."/>
        </authorList>
    </citation>
    <scope>NUCLEOTIDE SEQUENCE</scope>
    <source>
        <strain evidence="2">SBXCC001</strain>
    </source>
</reference>
<feature type="region of interest" description="Disordered" evidence="1">
    <location>
        <begin position="1"/>
        <end position="71"/>
    </location>
</feature>
<sequence>MHRIGAHVEAAGECRMPARRSRRSRPRIPRVTATPAPVSAKAAAGSTDGLRRPRRHAMNDARRTHTRTDRS</sequence>
<dbReference type="Proteomes" id="UP001272137">
    <property type="component" value="Unassembled WGS sequence"/>
</dbReference>
<name>A0AAW9CMF7_BURTH</name>
<comment type="caution">
    <text evidence="2">The sequence shown here is derived from an EMBL/GenBank/DDBJ whole genome shotgun (WGS) entry which is preliminary data.</text>
</comment>
<evidence type="ECO:0000313" key="2">
    <source>
        <dbReference type="EMBL" id="MDW9250726.1"/>
    </source>
</evidence>
<proteinExistence type="predicted"/>
<feature type="compositionally biased region" description="Basic residues" evidence="1">
    <location>
        <begin position="17"/>
        <end position="28"/>
    </location>
</feature>
<dbReference type="EMBL" id="QXCT01000001">
    <property type="protein sequence ID" value="MDW9250726.1"/>
    <property type="molecule type" value="Genomic_DNA"/>
</dbReference>
<dbReference type="AlphaFoldDB" id="A0AAW9CMF7"/>
<organism evidence="2 3">
    <name type="scientific">Burkholderia thailandensis</name>
    <dbReference type="NCBI Taxonomy" id="57975"/>
    <lineage>
        <taxon>Bacteria</taxon>
        <taxon>Pseudomonadati</taxon>
        <taxon>Pseudomonadota</taxon>
        <taxon>Betaproteobacteria</taxon>
        <taxon>Burkholderiales</taxon>
        <taxon>Burkholderiaceae</taxon>
        <taxon>Burkholderia</taxon>
        <taxon>pseudomallei group</taxon>
    </lineage>
</organism>
<evidence type="ECO:0000256" key="1">
    <source>
        <dbReference type="SAM" id="MobiDB-lite"/>
    </source>
</evidence>
<evidence type="ECO:0000313" key="3">
    <source>
        <dbReference type="Proteomes" id="UP001272137"/>
    </source>
</evidence>